<comment type="subcellular location">
    <subcellularLocation>
        <location evidence="1">Periplasm</location>
    </subcellularLocation>
</comment>
<dbReference type="InterPro" id="IPR034706">
    <property type="entry name" value="CpoB"/>
</dbReference>
<keyword evidence="1" id="KW-0732">Signal</keyword>
<comment type="similarity">
    <text evidence="1">Belongs to the CpoB family.</text>
</comment>
<proteinExistence type="inferred from homology"/>
<evidence type="ECO:0000313" key="5">
    <source>
        <dbReference type="EMBL" id="MDO6452249.1"/>
    </source>
</evidence>
<keyword evidence="1" id="KW-0175">Coiled coil</keyword>
<dbReference type="HAMAP" id="MF_02066">
    <property type="entry name" value="CpoB"/>
    <property type="match status" value="1"/>
</dbReference>
<keyword evidence="1" id="KW-0131">Cell cycle</keyword>
<dbReference type="Gene3D" id="1.20.5.110">
    <property type="match status" value="1"/>
</dbReference>
<evidence type="ECO:0000256" key="1">
    <source>
        <dbReference type="HAMAP-Rule" id="MF_02066"/>
    </source>
</evidence>
<dbReference type="SUPFAM" id="SSF48452">
    <property type="entry name" value="TPR-like"/>
    <property type="match status" value="1"/>
</dbReference>
<dbReference type="GO" id="GO:0070206">
    <property type="term" value="P:protein trimerization"/>
    <property type="evidence" value="ECO:0007669"/>
    <property type="project" value="InterPro"/>
</dbReference>
<comment type="caution">
    <text evidence="5">The sequence shown here is derived from an EMBL/GenBank/DDBJ whole genome shotgun (WGS) entry which is preliminary data.</text>
</comment>
<dbReference type="GO" id="GO:0030288">
    <property type="term" value="C:outer membrane-bounded periplasmic space"/>
    <property type="evidence" value="ECO:0007669"/>
    <property type="project" value="UniProtKB-UniRule"/>
</dbReference>
<dbReference type="InterPro" id="IPR011990">
    <property type="entry name" value="TPR-like_helical_dom_sf"/>
</dbReference>
<feature type="region of interest" description="Disordered" evidence="3">
    <location>
        <begin position="121"/>
        <end position="158"/>
    </location>
</feature>
<dbReference type="Proteomes" id="UP001169862">
    <property type="component" value="Unassembled WGS sequence"/>
</dbReference>
<dbReference type="Pfam" id="PF13432">
    <property type="entry name" value="TPR_16"/>
    <property type="match status" value="1"/>
</dbReference>
<feature type="chain" id="PRO_5043065933" description="Cell division coordinator CpoB" evidence="1">
    <location>
        <begin position="25"/>
        <end position="276"/>
    </location>
</feature>
<evidence type="ECO:0000313" key="6">
    <source>
        <dbReference type="Proteomes" id="UP001169862"/>
    </source>
</evidence>
<feature type="compositionally biased region" description="Polar residues" evidence="3">
    <location>
        <begin position="130"/>
        <end position="140"/>
    </location>
</feature>
<dbReference type="GO" id="GO:0043093">
    <property type="term" value="P:FtsZ-dependent cytokinesis"/>
    <property type="evidence" value="ECO:0007669"/>
    <property type="project" value="UniProtKB-UniRule"/>
</dbReference>
<keyword evidence="1" id="KW-0574">Periplasm</keyword>
<organism evidence="5 6">
    <name type="scientific">Neptunomonas phycophila</name>
    <dbReference type="NCBI Taxonomy" id="1572645"/>
    <lineage>
        <taxon>Bacteria</taxon>
        <taxon>Pseudomonadati</taxon>
        <taxon>Pseudomonadota</taxon>
        <taxon>Gammaproteobacteria</taxon>
        <taxon>Oceanospirillales</taxon>
        <taxon>Oceanospirillaceae</taxon>
        <taxon>Neptunomonas</taxon>
    </lineage>
</organism>
<feature type="repeat" description="TPR" evidence="2">
    <location>
        <begin position="232"/>
        <end position="265"/>
    </location>
</feature>
<feature type="signal peptide" evidence="1">
    <location>
        <begin position="1"/>
        <end position="24"/>
    </location>
</feature>
<gene>
    <name evidence="5" type="primary">ybgF</name>
    <name evidence="1" type="synonym">cpoB</name>
    <name evidence="5" type="ORF">Q4490_01615</name>
</gene>
<evidence type="ECO:0000256" key="2">
    <source>
        <dbReference type="PROSITE-ProRule" id="PRU00339"/>
    </source>
</evidence>
<dbReference type="RefSeq" id="WP_303548230.1">
    <property type="nucleotide sequence ID" value="NZ_JAUOPG010000001.1"/>
</dbReference>
<dbReference type="NCBIfam" id="TIGR02795">
    <property type="entry name" value="tol_pal_ybgF"/>
    <property type="match status" value="1"/>
</dbReference>
<feature type="repeat" description="TPR" evidence="2">
    <location>
        <begin position="195"/>
        <end position="228"/>
    </location>
</feature>
<accession>A0AAW7XDH5</accession>
<reference evidence="5" key="1">
    <citation type="submission" date="2023-07" db="EMBL/GenBank/DDBJ databases">
        <title>Genome content predicts the carbon catabolic preferences of heterotrophic bacteria.</title>
        <authorList>
            <person name="Gralka M."/>
        </authorList>
    </citation>
    <scope>NUCLEOTIDE SEQUENCE</scope>
    <source>
        <strain evidence="5">I2M16</strain>
    </source>
</reference>
<dbReference type="InterPro" id="IPR014162">
    <property type="entry name" value="CpoB_C"/>
</dbReference>
<dbReference type="Gene3D" id="1.25.40.10">
    <property type="entry name" value="Tetratricopeptide repeat domain"/>
    <property type="match status" value="1"/>
</dbReference>
<evidence type="ECO:0000259" key="4">
    <source>
        <dbReference type="Pfam" id="PF16331"/>
    </source>
</evidence>
<protein>
    <recommendedName>
        <fullName evidence="1">Cell division coordinator CpoB</fullName>
    </recommendedName>
</protein>
<feature type="domain" description="YbgF trimerisation" evidence="4">
    <location>
        <begin position="47"/>
        <end position="101"/>
    </location>
</feature>
<name>A0AAW7XDH5_9GAMM</name>
<dbReference type="InterPro" id="IPR032519">
    <property type="entry name" value="YbgF_tri"/>
</dbReference>
<sequence length="276" mass="30157" precursor="true">MNVKKALITSAAFMAVASATASYAEDVQVIQVNSGGSASGINRAPSNNSQLIITIQQLQDEMRQLRGMVESQQYTIDQLQSKQKERYRDLDRRISEVMRQQSGSLTDELALGALPLAPEPEASAPAAEASNETPSTQLAPASSSQSNTSESSSSADNDQDDYQAAFALVRQRSFSEAITQFDDFLTNYPQSPRVPNAHYWLGELYLATSDLDSAETEFQTVVKAYPDSRKASDALYKLGILFKQKGDTAQSVSFMERVVKEYPESSAARLAESALQ</sequence>
<dbReference type="InterPro" id="IPR019734">
    <property type="entry name" value="TPR_rpt"/>
</dbReference>
<evidence type="ECO:0000256" key="3">
    <source>
        <dbReference type="SAM" id="MobiDB-lite"/>
    </source>
</evidence>
<feature type="coiled-coil region" evidence="1">
    <location>
        <begin position="48"/>
        <end position="75"/>
    </location>
</feature>
<keyword evidence="1" id="KW-0132">Cell division</keyword>
<dbReference type="AlphaFoldDB" id="A0AAW7XDH5"/>
<comment type="function">
    <text evidence="1">Mediates coordination of peptidoglycan synthesis and outer membrane constriction during cell division.</text>
</comment>
<dbReference type="SMART" id="SM00028">
    <property type="entry name" value="TPR"/>
    <property type="match status" value="2"/>
</dbReference>
<dbReference type="Pfam" id="PF13174">
    <property type="entry name" value="TPR_6"/>
    <property type="match status" value="1"/>
</dbReference>
<keyword evidence="2" id="KW-0802">TPR repeat</keyword>
<dbReference type="EMBL" id="JAUOPG010000001">
    <property type="protein sequence ID" value="MDO6452249.1"/>
    <property type="molecule type" value="Genomic_DNA"/>
</dbReference>
<dbReference type="Pfam" id="PF16331">
    <property type="entry name" value="TolA_bind_tri"/>
    <property type="match status" value="1"/>
</dbReference>
<dbReference type="PROSITE" id="PS50005">
    <property type="entry name" value="TPR"/>
    <property type="match status" value="2"/>
</dbReference>
<feature type="compositionally biased region" description="Low complexity" evidence="3">
    <location>
        <begin position="141"/>
        <end position="156"/>
    </location>
</feature>